<reference evidence="11" key="3">
    <citation type="submission" date="2021-01" db="EMBL/GenBank/DDBJ databases">
        <authorList>
            <consortium name="Aspergillus luchuensis mut. kawachii IFO 4304 genome sequencing consortium"/>
            <person name="Kazuki M."/>
            <person name="Futagami T."/>
        </authorList>
    </citation>
    <scope>NUCLEOTIDE SEQUENCE</scope>
    <source>
        <strain evidence="11">IFO 4308</strain>
    </source>
</reference>
<evidence type="ECO:0000313" key="11">
    <source>
        <dbReference type="EMBL" id="BCR93223.1"/>
    </source>
</evidence>
<dbReference type="InterPro" id="IPR033138">
    <property type="entry name" value="Cu_oxidase_CS"/>
</dbReference>
<dbReference type="KEGG" id="aluc:AKAW2_10269A"/>
<keyword evidence="4" id="KW-0560">Oxidoreductase</keyword>
<dbReference type="GeneID" id="64954548"/>
<keyword evidence="14" id="KW-1185">Reference proteome</keyword>
<keyword evidence="5" id="KW-0186">Copper</keyword>
<evidence type="ECO:0000259" key="9">
    <source>
        <dbReference type="Pfam" id="PF07731"/>
    </source>
</evidence>
<evidence type="ECO:0000256" key="5">
    <source>
        <dbReference type="ARBA" id="ARBA00023008"/>
    </source>
</evidence>
<feature type="chain" id="PRO_5042682399" evidence="7">
    <location>
        <begin position="22"/>
        <end position="596"/>
    </location>
</feature>
<dbReference type="PROSITE" id="PS00079">
    <property type="entry name" value="MULTICOPPER_OXIDASE1"/>
    <property type="match status" value="2"/>
</dbReference>
<dbReference type="Pfam" id="PF07732">
    <property type="entry name" value="Cu-oxidase_3"/>
    <property type="match status" value="1"/>
</dbReference>
<dbReference type="Pfam" id="PF00394">
    <property type="entry name" value="Cu-oxidase"/>
    <property type="match status" value="1"/>
</dbReference>
<dbReference type="GO" id="GO:0042440">
    <property type="term" value="P:pigment metabolic process"/>
    <property type="evidence" value="ECO:0007669"/>
    <property type="project" value="UniProtKB-ARBA"/>
</dbReference>
<evidence type="ECO:0000256" key="6">
    <source>
        <dbReference type="ARBA" id="ARBA00023180"/>
    </source>
</evidence>
<dbReference type="PANTHER" id="PTHR11709:SF488">
    <property type="entry name" value="LACCASE-RELATED"/>
    <property type="match status" value="1"/>
</dbReference>
<dbReference type="Gene3D" id="2.60.40.420">
    <property type="entry name" value="Cupredoxins - blue copper proteins"/>
    <property type="match status" value="3"/>
</dbReference>
<dbReference type="FunFam" id="2.60.40.420:FF:000061">
    <property type="entry name" value="Laccase TilA"/>
    <property type="match status" value="1"/>
</dbReference>
<name>A0A146FB07_ASPKA</name>
<organism evidence="12 13">
    <name type="scientific">Aspergillus kawachii</name>
    <name type="common">White koji mold</name>
    <name type="synonym">Aspergillus awamori var. kawachi</name>
    <dbReference type="NCBI Taxonomy" id="1069201"/>
    <lineage>
        <taxon>Eukaryota</taxon>
        <taxon>Fungi</taxon>
        <taxon>Dikarya</taxon>
        <taxon>Ascomycota</taxon>
        <taxon>Pezizomycotina</taxon>
        <taxon>Eurotiomycetes</taxon>
        <taxon>Eurotiomycetidae</taxon>
        <taxon>Eurotiales</taxon>
        <taxon>Aspergillaceae</taxon>
        <taxon>Aspergillus</taxon>
        <taxon>Aspergillus subgen. Circumdati</taxon>
    </lineage>
</organism>
<accession>A0A146FB07</accession>
<dbReference type="InterPro" id="IPR011706">
    <property type="entry name" value="Cu-oxidase_C"/>
</dbReference>
<reference evidence="11" key="4">
    <citation type="submission" date="2021-02" db="EMBL/GenBank/DDBJ databases">
        <title>Aspergillus luchuensis mut. kawachii IFO 4304 genome sequence.</title>
        <authorList>
            <person name="Mori K."/>
            <person name="Kadooka C."/>
            <person name="Goto M."/>
            <person name="Futagami T."/>
        </authorList>
    </citation>
    <scope>NUCLEOTIDE SEQUENCE</scope>
    <source>
        <strain evidence="11">IFO 4308</strain>
    </source>
</reference>
<keyword evidence="3 7" id="KW-0732">Signal</keyword>
<evidence type="ECO:0000259" key="10">
    <source>
        <dbReference type="Pfam" id="PF07732"/>
    </source>
</evidence>
<reference evidence="13" key="2">
    <citation type="submission" date="2016-02" db="EMBL/GenBank/DDBJ databases">
        <title>Genome sequencing of Aspergillus luchuensis NBRC 4314.</title>
        <authorList>
            <person name="Yamada O."/>
        </authorList>
    </citation>
    <scope>NUCLEOTIDE SEQUENCE [LARGE SCALE GENOMIC DNA]</scope>
    <source>
        <strain evidence="13">RIB 2604</strain>
    </source>
</reference>
<dbReference type="GO" id="GO:0005507">
    <property type="term" value="F:copper ion binding"/>
    <property type="evidence" value="ECO:0007669"/>
    <property type="project" value="InterPro"/>
</dbReference>
<dbReference type="OrthoDB" id="2121828at2759"/>
<comment type="similarity">
    <text evidence="1">Belongs to the multicopper oxidase family.</text>
</comment>
<proteinExistence type="inferred from homology"/>
<dbReference type="RefSeq" id="XP_041536989.1">
    <property type="nucleotide sequence ID" value="XM_041685312.1"/>
</dbReference>
<dbReference type="SUPFAM" id="SSF49503">
    <property type="entry name" value="Cupredoxins"/>
    <property type="match status" value="3"/>
</dbReference>
<evidence type="ECO:0000256" key="1">
    <source>
        <dbReference type="ARBA" id="ARBA00010609"/>
    </source>
</evidence>
<reference evidence="12 13" key="1">
    <citation type="journal article" date="2016" name="DNA Res.">
        <title>Genome sequence of Aspergillus luchuensis NBRC 4314.</title>
        <authorList>
            <person name="Yamada O."/>
            <person name="Machida M."/>
            <person name="Hosoyama A."/>
            <person name="Goto M."/>
            <person name="Takahashi T."/>
            <person name="Futagami T."/>
            <person name="Yamagata Y."/>
            <person name="Takeuchi M."/>
            <person name="Kobayashi T."/>
            <person name="Koike H."/>
            <person name="Abe K."/>
            <person name="Asai K."/>
            <person name="Arita M."/>
            <person name="Fujita N."/>
            <person name="Fukuda K."/>
            <person name="Higa K."/>
            <person name="Horikawa H."/>
            <person name="Ishikawa T."/>
            <person name="Jinno K."/>
            <person name="Kato Y."/>
            <person name="Kirimura K."/>
            <person name="Mizutani O."/>
            <person name="Nakasone K."/>
            <person name="Sano M."/>
            <person name="Shiraishi Y."/>
            <person name="Tsukahara M."/>
            <person name="Gomi K."/>
        </authorList>
    </citation>
    <scope>NUCLEOTIDE SEQUENCE [LARGE SCALE GENOMIC DNA]</scope>
    <source>
        <strain evidence="12 13">RIB 2604</strain>
    </source>
</reference>
<evidence type="ECO:0000313" key="12">
    <source>
        <dbReference type="EMBL" id="GAT23105.1"/>
    </source>
</evidence>
<dbReference type="CDD" id="cd13876">
    <property type="entry name" value="CuRO_2_Abr2_like"/>
    <property type="match status" value="1"/>
</dbReference>
<dbReference type="InterPro" id="IPR001117">
    <property type="entry name" value="Cu-oxidase_2nd"/>
</dbReference>
<dbReference type="PROSITE" id="PS00080">
    <property type="entry name" value="MULTICOPPER_OXIDASE2"/>
    <property type="match status" value="1"/>
</dbReference>
<keyword evidence="2" id="KW-0479">Metal-binding</keyword>
<keyword evidence="6" id="KW-0325">Glycoprotein</keyword>
<gene>
    <name evidence="11" type="ORF">AKAW2_10269A</name>
    <name evidence="12" type="ORF">RIB2604_01702410</name>
</gene>
<dbReference type="PANTHER" id="PTHR11709">
    <property type="entry name" value="MULTI-COPPER OXIDASE"/>
    <property type="match status" value="1"/>
</dbReference>
<evidence type="ECO:0000259" key="8">
    <source>
        <dbReference type="Pfam" id="PF00394"/>
    </source>
</evidence>
<dbReference type="Pfam" id="PF07731">
    <property type="entry name" value="Cu-oxidase_2"/>
    <property type="match status" value="1"/>
</dbReference>
<dbReference type="EMBL" id="AP024425">
    <property type="protein sequence ID" value="BCR93223.1"/>
    <property type="molecule type" value="Genomic_DNA"/>
</dbReference>
<dbReference type="InterPro" id="IPR045087">
    <property type="entry name" value="Cu-oxidase_fam"/>
</dbReference>
<dbReference type="InterPro" id="IPR011707">
    <property type="entry name" value="Cu-oxidase-like_N"/>
</dbReference>
<evidence type="ECO:0000313" key="13">
    <source>
        <dbReference type="Proteomes" id="UP000075230"/>
    </source>
</evidence>
<evidence type="ECO:0000256" key="3">
    <source>
        <dbReference type="ARBA" id="ARBA00022729"/>
    </source>
</evidence>
<dbReference type="Proteomes" id="UP000661280">
    <property type="component" value="Chromosome 1"/>
</dbReference>
<evidence type="ECO:0000256" key="4">
    <source>
        <dbReference type="ARBA" id="ARBA00023002"/>
    </source>
</evidence>
<evidence type="ECO:0000313" key="14">
    <source>
        <dbReference type="Proteomes" id="UP000661280"/>
    </source>
</evidence>
<protein>
    <submittedName>
        <fullName evidence="12">L-ascorbate oxidase</fullName>
    </submittedName>
</protein>
<evidence type="ECO:0000256" key="2">
    <source>
        <dbReference type="ARBA" id="ARBA00022723"/>
    </source>
</evidence>
<evidence type="ECO:0000256" key="7">
    <source>
        <dbReference type="SAM" id="SignalP"/>
    </source>
</evidence>
<feature type="signal peptide" evidence="7">
    <location>
        <begin position="1"/>
        <end position="21"/>
    </location>
</feature>
<dbReference type="AlphaFoldDB" id="A0A146FB07"/>
<dbReference type="EMBL" id="BCWF01000017">
    <property type="protein sequence ID" value="GAT23105.1"/>
    <property type="molecule type" value="Genomic_DNA"/>
</dbReference>
<feature type="domain" description="Plastocyanin-like" evidence="8">
    <location>
        <begin position="173"/>
        <end position="373"/>
    </location>
</feature>
<dbReference type="VEuPathDB" id="FungiDB:ASPFODRAFT_157236"/>
<feature type="domain" description="Plastocyanin-like" evidence="10">
    <location>
        <begin position="30"/>
        <end position="143"/>
    </location>
</feature>
<feature type="domain" description="Plastocyanin-like" evidence="9">
    <location>
        <begin position="464"/>
        <end position="576"/>
    </location>
</feature>
<dbReference type="FunFam" id="2.60.40.420:FF:000036">
    <property type="entry name" value="L-ascorbate oxidase"/>
    <property type="match status" value="1"/>
</dbReference>
<dbReference type="CDD" id="cd13850">
    <property type="entry name" value="CuRO_1_Abr2_like"/>
    <property type="match status" value="1"/>
</dbReference>
<dbReference type="InterPro" id="IPR002355">
    <property type="entry name" value="Cu_oxidase_Cu_BS"/>
</dbReference>
<dbReference type="CDD" id="cd13898">
    <property type="entry name" value="CuRO_3_Abr2_like"/>
    <property type="match status" value="1"/>
</dbReference>
<dbReference type="GO" id="GO:0052716">
    <property type="term" value="F:hydroquinone:oxygen oxidoreductase activity"/>
    <property type="evidence" value="ECO:0007669"/>
    <property type="project" value="UniProtKB-ARBA"/>
</dbReference>
<dbReference type="Proteomes" id="UP000075230">
    <property type="component" value="Unassembled WGS sequence"/>
</dbReference>
<sequence length="596" mass="65455">MSISQSRLALLALCFVQWVSGRVVQFQLDLTYEDVSVAGDVHKAIVSNGQIPGPTLWLKQGDDVEFLVNNSMSINTTVHFHGIEQLGTPWSDGVPGLSQEQIKPGEQFLYKWKASQYGSYIYHSHTRAQIDDGLYGAIYIEPADSVERPFHLISGSDADEQEAMLAAEKNTRPVLISDWRAFSSHDILQIQTESGVEAYCANSVLINGKGSVICPSQEHINAATTPQQKQILGNLTLTDMGCLPPTPGVVGPYPYDLSKIPKGFYEGCTPSEGPTEVFKVKSSSRYASFDFISMAGSTSLVFSIDEHPMYVYAVDGRYVEPLLVDAVTVPVASRYSVMVPLKSEDQAGDYTIRVANNYANQLINGTAVLSYDTATPKQIGTSQPYINEAGANATASTVILNETDVIPFPVVAPATKADRTYILNVHNANSSYTWTLGNQYPVSNEELRPPVLFNLSSISQAYSAMTENGTWVDLIINITTSGQPQHPIHKHSNKYFVIGTGNQPFIWSSVEEAMKDIPENFNFENPQMRDTFYSPSSSTGPSWLAMRYPIVNPGPFLLHCHLQMHHVGGLALALLDGVDAWPTDIPEGYRLPVMPI</sequence>
<dbReference type="InterPro" id="IPR008972">
    <property type="entry name" value="Cupredoxin"/>
</dbReference>